<keyword evidence="1" id="KW-1133">Transmembrane helix</keyword>
<feature type="transmembrane region" description="Helical" evidence="1">
    <location>
        <begin position="769"/>
        <end position="790"/>
    </location>
</feature>
<feature type="transmembrane region" description="Helical" evidence="1">
    <location>
        <begin position="1013"/>
        <end position="1034"/>
    </location>
</feature>
<name>A0A504XNJ6_LEIDO</name>
<dbReference type="VEuPathDB" id="TriTrypDB:LDHU3_34.2660"/>
<feature type="transmembrane region" description="Helical" evidence="1">
    <location>
        <begin position="1365"/>
        <end position="1390"/>
    </location>
</feature>
<proteinExistence type="predicted"/>
<evidence type="ECO:0000313" key="2">
    <source>
        <dbReference type="EMBL" id="TPP50356.1"/>
    </source>
</evidence>
<feature type="transmembrane region" description="Helical" evidence="1">
    <location>
        <begin position="436"/>
        <end position="457"/>
    </location>
</feature>
<comment type="caution">
    <text evidence="2">The sequence shown here is derived from an EMBL/GenBank/DDBJ whole genome shotgun (WGS) entry which is preliminary data.</text>
</comment>
<dbReference type="EMBL" id="RHLD01000026">
    <property type="protein sequence ID" value="TPP50356.1"/>
    <property type="molecule type" value="Genomic_DNA"/>
</dbReference>
<evidence type="ECO:0000256" key="1">
    <source>
        <dbReference type="SAM" id="Phobius"/>
    </source>
</evidence>
<feature type="transmembrane region" description="Helical" evidence="1">
    <location>
        <begin position="605"/>
        <end position="626"/>
    </location>
</feature>
<dbReference type="VEuPathDB" id="TriTrypDB:LdCL_340023100"/>
<reference evidence="3" key="1">
    <citation type="submission" date="2019-02" db="EMBL/GenBank/DDBJ databases">
        <title>FDA dAtabase for Regulatory Grade micrObial Sequences (FDA-ARGOS): Supporting development and validation of Infectious Disease Dx tests.</title>
        <authorList>
            <person name="Duncan R."/>
            <person name="Fisher C."/>
            <person name="Tallon L."/>
            <person name="Sadzewicz L."/>
            <person name="Sengamalay N."/>
            <person name="Ott S."/>
            <person name="Godinez A."/>
            <person name="Nagaraj S."/>
            <person name="Vavikolanu K."/>
            <person name="Vyas G."/>
            <person name="Nadendla S."/>
            <person name="Aluvathingal J."/>
            <person name="Sichtig H."/>
        </authorList>
    </citation>
    <scope>NUCLEOTIDE SEQUENCE [LARGE SCALE GENOMIC DNA]</scope>
    <source>
        <strain evidence="3">FDAARGOS_360</strain>
    </source>
</reference>
<dbReference type="InterPro" id="IPR009944">
    <property type="entry name" value="Amastin"/>
</dbReference>
<feature type="transmembrane region" description="Helical" evidence="1">
    <location>
        <begin position="236"/>
        <end position="259"/>
    </location>
</feature>
<feature type="transmembrane region" description="Helical" evidence="1">
    <location>
        <begin position="678"/>
        <end position="698"/>
    </location>
</feature>
<dbReference type="PANTHER" id="PTHR33297">
    <property type="entry name" value="AMASTIN-LIKE SURFACE PROTEIN-LIKE PROTEIN-RELATED"/>
    <property type="match status" value="1"/>
</dbReference>
<dbReference type="Pfam" id="PF07344">
    <property type="entry name" value="Amastin"/>
    <property type="match status" value="6"/>
</dbReference>
<evidence type="ECO:0000313" key="3">
    <source>
        <dbReference type="Proteomes" id="UP000318821"/>
    </source>
</evidence>
<feature type="transmembrane region" description="Helical" evidence="1">
    <location>
        <begin position="849"/>
        <end position="870"/>
    </location>
</feature>
<feature type="transmembrane region" description="Helical" evidence="1">
    <location>
        <begin position="195"/>
        <end position="216"/>
    </location>
</feature>
<sequence length="1476" mass="159971">MRGGTSECDGGAEQRRRCFPARSSGVWLEPAPPCGVATPYVTGCSAPTRLWGEKHCIQVDYTAGPHRALTGGWAAFSLGSASVMEHDPEGAAPLGARRAVRPGACGADAAAGRLVLDDADVAAVPQGVGGPWLYARICRLVRGGFVAFLLVLVGTPSDMFLLPDTAGCAIISILVYGGAFMLGFILLFCCSLLRWVCLALNVVGMVTSCIVWAAMARTYNQYDGILCFPVKRFGKYAAGFVLFVIAWILDIINIILLLLPCTITDAPQDKTEEPPTAQDASVMEHDPEGAAPLGARRAVRPGACGADAAAGRLVLDDADVAAVPQGVGGPWLYARICRLVLFRSCALSPMAYNITVIVYVVVQFAAFLLVLAGTPLDIFRGVAPEILGHRMVCITLFGMKVDCYNKTYLETTEELWADADCVKAKDEFTFGIGFDLLMTAWCLDIIAAILMLFASVMEHDPEGAAPLGARRAVRPGACGADAAAGRLVLDDADVAAVPQGVGGPWLYARICRLVLFRSCALSPMAYNITVIVYVVVQFAAFLLVLAGTPLDIFRGVAPEILGHRMVCITLFGMKVDCYNKTYLETTEELWAECFNRLNRFHAAQAFAIISILVYFAAFAFGLLLLFCCPCLRWVCLALNVAGILTLCVVWAAMVVTYYTDDSADCVKAKDEFTFGIGFDLLMTAWCLDIIAAILMLFASVMEHDPEGAAPLGARRAVRPGACGADAAAGRLVLDDADVAAVPQGVGGPWLYARICRLVLFRSCALSPMAYNITVIVYVVVQFAAFLLVLAGTPLDIFRGVAPEILGHRMVCITLFGMKVDCYNKTYLETTEELWAECFNRLNRFHAAQAFAIISILVYFAAFAFGLLLLFCCPCLRWVCLALNVAGILTLCVVWAAMVVTYYTDDSADCVKAKDEFTFGIGFDLLMTAWCLDIIAAILMLFASVMEHDPEGAAPLGARRAVRPGACGADAAAGRLVLDDADVAAVPQGVGGPWLYARICRLVLFRSCALSPMAYNITVIVYVVVQFVAFLLVLAGTPLDIFRGVAPEILGHRMVCITLFGMKVDCYNKTYLETTEELWAECFNRLNRFHAAQAFAIISILVYFAAFAFGLLLLFCCPCLRWVCLALNVAGILTLCVVWAAMVVTYYTDDSADCVKAKDEFTFGIGFDLLMTAWCLDIIAAILMLFASVMEHDPEGAAPLGARRAVRPGACGADAAAGRLVLDDADVAAVPQGVGGPWLYARICRLVLFRSCALSPMAYNITVIVYVVVQFVAFLLVLAGTPLDIFRGVAPEILGHRMVCITLFGMKVDCYNKTYLETTEELWAECFNRLNRFHAAQAFAIISILVYFAAFAFGLLLLFCCPCLRWVCLALNVAGILTLCVVWAAMVVTYYTDDSADCVKAKDEFTFGIGFDLLMTAWCLDIIAAILMLFASVMEHDPEGRPRWERGVPCAPVRVAPMQRQDGSSSTTRMWPPCHRA</sequence>
<organism evidence="2 3">
    <name type="scientific">Leishmania donovani</name>
    <dbReference type="NCBI Taxonomy" id="5661"/>
    <lineage>
        <taxon>Eukaryota</taxon>
        <taxon>Discoba</taxon>
        <taxon>Euglenozoa</taxon>
        <taxon>Kinetoplastea</taxon>
        <taxon>Metakinetoplastina</taxon>
        <taxon>Trypanosomatida</taxon>
        <taxon>Trypanosomatidae</taxon>
        <taxon>Leishmaniinae</taxon>
        <taxon>Leishmania</taxon>
    </lineage>
</organism>
<accession>A0A504XNJ6</accession>
<feature type="transmembrane region" description="Helical" evidence="1">
    <location>
        <begin position="1121"/>
        <end position="1146"/>
    </location>
</feature>
<feature type="transmembrane region" description="Helical" evidence="1">
    <location>
        <begin position="877"/>
        <end position="902"/>
    </location>
</feature>
<protein>
    <submittedName>
        <fullName evidence="2">Amastin surface glycofamily protein</fullName>
    </submittedName>
</protein>
<feature type="transmembrane region" description="Helical" evidence="1">
    <location>
        <begin position="1257"/>
        <end position="1278"/>
    </location>
</feature>
<feature type="transmembrane region" description="Helical" evidence="1">
    <location>
        <begin position="1410"/>
        <end position="1432"/>
    </location>
</feature>
<gene>
    <name evidence="2" type="ORF">CGC20_1650</name>
</gene>
<keyword evidence="1" id="KW-0812">Transmembrane</keyword>
<dbReference type="VEuPathDB" id="TriTrypDB:LDHU3_34.2650"/>
<feature type="transmembrane region" description="Helical" evidence="1">
    <location>
        <begin position="140"/>
        <end position="157"/>
    </location>
</feature>
<dbReference type="VEuPathDB" id="TriTrypDB:LdCL_340023600"/>
<feature type="transmembrane region" description="Helical" evidence="1">
    <location>
        <begin position="922"/>
        <end position="942"/>
    </location>
</feature>
<feature type="transmembrane region" description="Helical" evidence="1">
    <location>
        <begin position="351"/>
        <end position="372"/>
    </location>
</feature>
<feature type="transmembrane region" description="Helical" evidence="1">
    <location>
        <begin position="1337"/>
        <end position="1358"/>
    </location>
</feature>
<keyword evidence="1" id="KW-0472">Membrane</keyword>
<feature type="transmembrane region" description="Helical" evidence="1">
    <location>
        <begin position="525"/>
        <end position="546"/>
    </location>
</feature>
<dbReference type="VEuPathDB" id="TriTrypDB:LdBPK_341730.1"/>
<feature type="transmembrane region" description="Helical" evidence="1">
    <location>
        <begin position="1093"/>
        <end position="1114"/>
    </location>
</feature>
<dbReference type="Proteomes" id="UP000318821">
    <property type="component" value="Unassembled WGS sequence"/>
</dbReference>
<feature type="transmembrane region" description="Helical" evidence="1">
    <location>
        <begin position="1166"/>
        <end position="1186"/>
    </location>
</feature>
<feature type="transmembrane region" description="Helical" evidence="1">
    <location>
        <begin position="633"/>
        <end position="658"/>
    </location>
</feature>
<feature type="transmembrane region" description="Helical" evidence="1">
    <location>
        <begin position="169"/>
        <end position="188"/>
    </location>
</feature>
<dbReference type="PANTHER" id="PTHR33297:SF4">
    <property type="entry name" value="AMASTIN"/>
    <property type="match status" value="1"/>
</dbReference>